<dbReference type="EMBL" id="MHQL01000052">
    <property type="protein sequence ID" value="OHA01879.1"/>
    <property type="molecule type" value="Genomic_DNA"/>
</dbReference>
<dbReference type="Gene3D" id="3.40.50.2000">
    <property type="entry name" value="Glycogen Phosphorylase B"/>
    <property type="match status" value="2"/>
</dbReference>
<protein>
    <recommendedName>
        <fullName evidence="5">Glycosyl transferase family 1 domain-containing protein</fullName>
    </recommendedName>
</protein>
<accession>A0A1G2KU09</accession>
<evidence type="ECO:0000259" key="2">
    <source>
        <dbReference type="Pfam" id="PF13439"/>
    </source>
</evidence>
<evidence type="ECO:0000313" key="3">
    <source>
        <dbReference type="EMBL" id="OHA01879.1"/>
    </source>
</evidence>
<evidence type="ECO:0000313" key="4">
    <source>
        <dbReference type="Proteomes" id="UP000177811"/>
    </source>
</evidence>
<dbReference type="Pfam" id="PF13439">
    <property type="entry name" value="Glyco_transf_4"/>
    <property type="match status" value="1"/>
</dbReference>
<dbReference type="SUPFAM" id="SSF53756">
    <property type="entry name" value="UDP-Glycosyltransferase/glycogen phosphorylase"/>
    <property type="match status" value="1"/>
</dbReference>
<dbReference type="InterPro" id="IPR050194">
    <property type="entry name" value="Glycosyltransferase_grp1"/>
</dbReference>
<feature type="domain" description="Glycosyl transferase family 1" evidence="1">
    <location>
        <begin position="193"/>
        <end position="346"/>
    </location>
</feature>
<comment type="caution">
    <text evidence="3">The sequence shown here is derived from an EMBL/GenBank/DDBJ whole genome shotgun (WGS) entry which is preliminary data.</text>
</comment>
<dbReference type="GO" id="GO:0016757">
    <property type="term" value="F:glycosyltransferase activity"/>
    <property type="evidence" value="ECO:0007669"/>
    <property type="project" value="InterPro"/>
</dbReference>
<dbReference type="CDD" id="cd03801">
    <property type="entry name" value="GT4_PimA-like"/>
    <property type="match status" value="1"/>
</dbReference>
<proteinExistence type="predicted"/>
<dbReference type="InterPro" id="IPR028098">
    <property type="entry name" value="Glyco_trans_4-like_N"/>
</dbReference>
<dbReference type="PANTHER" id="PTHR45947:SF3">
    <property type="entry name" value="SULFOQUINOVOSYL TRANSFERASE SQD2"/>
    <property type="match status" value="1"/>
</dbReference>
<reference evidence="3 4" key="1">
    <citation type="journal article" date="2016" name="Nat. Commun.">
        <title>Thousands of microbial genomes shed light on interconnected biogeochemical processes in an aquifer system.</title>
        <authorList>
            <person name="Anantharaman K."/>
            <person name="Brown C.T."/>
            <person name="Hug L.A."/>
            <person name="Sharon I."/>
            <person name="Castelle C.J."/>
            <person name="Probst A.J."/>
            <person name="Thomas B.C."/>
            <person name="Singh A."/>
            <person name="Wilkins M.J."/>
            <person name="Karaoz U."/>
            <person name="Brodie E.L."/>
            <person name="Williams K.H."/>
            <person name="Hubbard S.S."/>
            <person name="Banfield J.F."/>
        </authorList>
    </citation>
    <scope>NUCLEOTIDE SEQUENCE [LARGE SCALE GENOMIC DNA]</scope>
</reference>
<organism evidence="3 4">
    <name type="scientific">Candidatus Sungbacteria bacterium RIFCSPHIGHO2_02_FULL_51_29</name>
    <dbReference type="NCBI Taxonomy" id="1802273"/>
    <lineage>
        <taxon>Bacteria</taxon>
        <taxon>Candidatus Sungiibacteriota</taxon>
    </lineage>
</organism>
<sequence length="381" mass="43708">MNIFFAAGIFYPDVGGPATHAEKIAERFSREGMACVVLAYGDDASRKAFPFRVIRVSRALPKILQWALYVWHCMRWSLWADAVYAFDLTAAGMPACFFSWVFRKPCILRIGGDPIWEREAEMGRRLMPITAYYEKELHLKDRPRLFSALRTMLAHVAVIVVYSRFFKDFYVRHYSVPEGRIVIVKNPVFRRENASGKFSNDPIIMFAGRLVAYKNLPRVMRAFDALRRTIGKGALLLVGRGPDEEELRRYADTLAAREHILFMAPMPQEKLFEKIRTAAVAIGPALSEFNPNFILEALSFGKPALLSRGNGLSVPLPDQWLFDPEDEREISQKMEVLLQPEEYKKAIETVRTLPLADTWEHVTDVHLRLVQDAVTKRQRGR</sequence>
<dbReference type="Pfam" id="PF00534">
    <property type="entry name" value="Glycos_transf_1"/>
    <property type="match status" value="1"/>
</dbReference>
<dbReference type="AlphaFoldDB" id="A0A1G2KU09"/>
<feature type="domain" description="Glycosyltransferase subfamily 4-like N-terminal" evidence="2">
    <location>
        <begin position="14"/>
        <end position="188"/>
    </location>
</feature>
<name>A0A1G2KU09_9BACT</name>
<dbReference type="InterPro" id="IPR001296">
    <property type="entry name" value="Glyco_trans_1"/>
</dbReference>
<gene>
    <name evidence="3" type="ORF">A3C16_03235</name>
</gene>
<dbReference type="PANTHER" id="PTHR45947">
    <property type="entry name" value="SULFOQUINOVOSYL TRANSFERASE SQD2"/>
    <property type="match status" value="1"/>
</dbReference>
<dbReference type="Proteomes" id="UP000177811">
    <property type="component" value="Unassembled WGS sequence"/>
</dbReference>
<evidence type="ECO:0000259" key="1">
    <source>
        <dbReference type="Pfam" id="PF00534"/>
    </source>
</evidence>
<evidence type="ECO:0008006" key="5">
    <source>
        <dbReference type="Google" id="ProtNLM"/>
    </source>
</evidence>